<dbReference type="EMBL" id="VLTJ01000013">
    <property type="protein sequence ID" value="TSH96776.1"/>
    <property type="molecule type" value="Genomic_DNA"/>
</dbReference>
<evidence type="ECO:0000313" key="2">
    <source>
        <dbReference type="EMBL" id="TSH96776.1"/>
    </source>
</evidence>
<dbReference type="Pfam" id="PF02738">
    <property type="entry name" value="MoCoBD_1"/>
    <property type="match status" value="1"/>
</dbReference>
<dbReference type="OrthoDB" id="9767994at2"/>
<dbReference type="InterPro" id="IPR052516">
    <property type="entry name" value="N-heterocyclic_Hydroxylase"/>
</dbReference>
<name>A0A556AV25_9BURK</name>
<dbReference type="PIRSF" id="PIRSF036389">
    <property type="entry name" value="IOR_B"/>
    <property type="match status" value="1"/>
</dbReference>
<comment type="caution">
    <text evidence="2">The sequence shown here is derived from an EMBL/GenBank/DDBJ whole genome shotgun (WGS) entry which is preliminary data.</text>
</comment>
<dbReference type="InterPro" id="IPR000674">
    <property type="entry name" value="Ald_Oxase/Xan_DH_a/b"/>
</dbReference>
<dbReference type="PANTHER" id="PTHR47495:SF2">
    <property type="entry name" value="ALDEHYDE DEHYDROGENASE"/>
    <property type="match status" value="1"/>
</dbReference>
<dbReference type="Proteomes" id="UP000318405">
    <property type="component" value="Unassembled WGS sequence"/>
</dbReference>
<dbReference type="SUPFAM" id="SSF56003">
    <property type="entry name" value="Molybdenum cofactor-binding domain"/>
    <property type="match status" value="2"/>
</dbReference>
<sequence>MQDAELLSRVRLSRRSLLKAAGAGGALLLSVQLPLLAKKAIAAEPEDAAPTTFNAVVRIGADDVVTLVMPRVEMGQGTYTAVPMLIAEELEVDLAQVRLEHAPADDKLYALPGGGVQVTGGSNSVRTSWLPMRQAGAAARMMLVAAAAQAWGVDASACRAETGSVVHTPSARRLRYGELAARAAELPVPDEIPLKDRAQFRMIGGDQKRLDGPEKVNGTARFGIDVQLPGLLVATVAASPVPGGRVKSVNTEAAQLVRGVRQVVQLDDVVAVVADHMGAARKGLAAAQVQWDDGQAAGYSTETMIAELAKASEQEGATARNEGDVAAVREGAQANGHRTIEAVYQQPLLAQAPMEPMNCTVHLRPDECELWLGTQVPTRAQAMAAEVTGLPLERVRVHNHLLGGGFGRRLDADYVTQAVRIAREVKGPLKVVWTREEDMQHSTYRPYHYNRLSATLDAQGKPIAWHHRVTGSSIIARYAPAGFKNGLDTDAIRDAAGPYEFPNLLVQYVRQDPPAGLLTGWWRGVGHMQNAIPVECFIDELARSAGQDAIAFRKPLLAKHPRALKVLEVAAERSGWGQPLPEGRGRGLAFTLSFRTYAAQVVEVSVDAEGNVKPERVVTVVDCGQQVSPATVEAQVQGGIVFGLSAVLFGNISIKDGRVEQSNFHDYRVLRMNEMPVMETHVIPSTEDPTGIGEISTVVITPAVLNAIHDATGKRIRRLPMSPADLKRA</sequence>
<dbReference type="InterPro" id="IPR012368">
    <property type="entry name" value="OxRdtase_Mopterin-bd_su_IorB"/>
</dbReference>
<evidence type="ECO:0000313" key="3">
    <source>
        <dbReference type="Proteomes" id="UP000318405"/>
    </source>
</evidence>
<dbReference type="RefSeq" id="WP_143947637.1">
    <property type="nucleotide sequence ID" value="NZ_BAABMB010000002.1"/>
</dbReference>
<dbReference type="InterPro" id="IPR037165">
    <property type="entry name" value="AldOxase/xan_DH_Mopterin-bd_sf"/>
</dbReference>
<dbReference type="AlphaFoldDB" id="A0A556AV25"/>
<reference evidence="2 3" key="1">
    <citation type="submission" date="2019-07" db="EMBL/GenBank/DDBJ databases">
        <title>Qingshengfaniella alkalisoli gen. nov., sp. nov., isolated from saline soil.</title>
        <authorList>
            <person name="Xu L."/>
            <person name="Huang X.-X."/>
            <person name="Sun J.-Q."/>
        </authorList>
    </citation>
    <scope>NUCLEOTIDE SEQUENCE [LARGE SCALE GENOMIC DNA]</scope>
    <source>
        <strain evidence="2 3">DSM 27279</strain>
    </source>
</reference>
<organism evidence="2 3">
    <name type="scientific">Verticiella sediminum</name>
    <dbReference type="NCBI Taxonomy" id="1247510"/>
    <lineage>
        <taxon>Bacteria</taxon>
        <taxon>Pseudomonadati</taxon>
        <taxon>Pseudomonadota</taxon>
        <taxon>Betaproteobacteria</taxon>
        <taxon>Burkholderiales</taxon>
        <taxon>Alcaligenaceae</taxon>
        <taxon>Verticiella</taxon>
    </lineage>
</organism>
<protein>
    <submittedName>
        <fullName evidence="2">Xanthine dehydrogenase family protein molybdopterin-binding subunit</fullName>
    </submittedName>
</protein>
<evidence type="ECO:0000259" key="1">
    <source>
        <dbReference type="SMART" id="SM01008"/>
    </source>
</evidence>
<dbReference type="InterPro" id="IPR019546">
    <property type="entry name" value="TAT_signal_bac_arc"/>
</dbReference>
<gene>
    <name evidence="2" type="ORF">FOZ76_08070</name>
</gene>
<dbReference type="NCBIfam" id="TIGR01409">
    <property type="entry name" value="TAT_signal_seq"/>
    <property type="match status" value="1"/>
</dbReference>
<dbReference type="PROSITE" id="PS51318">
    <property type="entry name" value="TAT"/>
    <property type="match status" value="1"/>
</dbReference>
<dbReference type="SMART" id="SM01008">
    <property type="entry name" value="Ald_Xan_dh_C"/>
    <property type="match status" value="1"/>
</dbReference>
<dbReference type="GO" id="GO:0016491">
    <property type="term" value="F:oxidoreductase activity"/>
    <property type="evidence" value="ECO:0007669"/>
    <property type="project" value="InterPro"/>
</dbReference>
<proteinExistence type="predicted"/>
<dbReference type="Gene3D" id="3.30.365.10">
    <property type="entry name" value="Aldehyde oxidase/xanthine dehydrogenase, molybdopterin binding domain"/>
    <property type="match status" value="4"/>
</dbReference>
<accession>A0A556AV25</accession>
<dbReference type="Gene3D" id="3.90.1170.50">
    <property type="entry name" value="Aldehyde oxidase/xanthine dehydrogenase, a/b hammerhead"/>
    <property type="match status" value="1"/>
</dbReference>
<dbReference type="InterPro" id="IPR008274">
    <property type="entry name" value="AldOxase/xan_DH_MoCoBD1"/>
</dbReference>
<dbReference type="InterPro" id="IPR006311">
    <property type="entry name" value="TAT_signal"/>
</dbReference>
<dbReference type="Pfam" id="PF20256">
    <property type="entry name" value="MoCoBD_2"/>
    <property type="match status" value="2"/>
</dbReference>
<dbReference type="PANTHER" id="PTHR47495">
    <property type="entry name" value="ALDEHYDE DEHYDROGENASE"/>
    <property type="match status" value="1"/>
</dbReference>
<feature type="domain" description="Aldehyde oxidase/xanthine dehydrogenase a/b hammerhead" evidence="1">
    <location>
        <begin position="217"/>
        <end position="295"/>
    </location>
</feature>
<keyword evidence="3" id="KW-1185">Reference proteome</keyword>
<dbReference type="InterPro" id="IPR046867">
    <property type="entry name" value="AldOxase/xan_DH_MoCoBD2"/>
</dbReference>